<dbReference type="InterPro" id="IPR036390">
    <property type="entry name" value="WH_DNA-bd_sf"/>
</dbReference>
<dbReference type="Proteomes" id="UP000002077">
    <property type="component" value="Chromosome"/>
</dbReference>
<evidence type="ECO:0000256" key="1">
    <source>
        <dbReference type="SAM" id="MobiDB-lite"/>
    </source>
</evidence>
<dbReference type="Gene3D" id="1.10.10.10">
    <property type="entry name" value="Winged helix-like DNA-binding domain superfamily/Winged helix DNA-binding domain"/>
    <property type="match status" value="1"/>
</dbReference>
<evidence type="ECO:0000313" key="3">
    <source>
        <dbReference type="Proteomes" id="UP000002077"/>
    </source>
</evidence>
<dbReference type="RefSeq" id="WP_012715236.1">
    <property type="nucleotide sequence ID" value="NC_012590.1"/>
</dbReference>
<dbReference type="SUPFAM" id="SSF46785">
    <property type="entry name" value="Winged helix' DNA-binding domain"/>
    <property type="match status" value="1"/>
</dbReference>
<sequence length="274" mass="31477">MSLRAMNWVMESAPTRDATALLVLYALADRANDDGTAAFPSQDWIAQRARCSVRTVRRKLKDLETGGLIQKGDPRFVEHIRQDRRPTVWNLCLWNRTTGHSYDHPHPERPDIDDRADKMTGRTSEALRPDTTGRTTGHPGSNDRTQLCPTNRPEPSLTIPEPPLGQTPPKRPAKRAHLLPDGWTPDQKVITQMKTECPTINLEFEHRKFTDYWNSQPDSKARKKDWNATWRNWIRNARPQHQPRPHTPTSTAQDWLGTTQPPIIDADPIKELTW</sequence>
<name>C3PI97_CORA7</name>
<dbReference type="GeneID" id="99613291"/>
<dbReference type="STRING" id="548476.cauri_1958"/>
<organism evidence="2 3">
    <name type="scientific">Corynebacterium aurimucosum (strain ATCC 700975 / DSM 44827 / CIP 107346 / CN-1)</name>
    <name type="common">Corynebacterium nigricans</name>
    <dbReference type="NCBI Taxonomy" id="548476"/>
    <lineage>
        <taxon>Bacteria</taxon>
        <taxon>Bacillati</taxon>
        <taxon>Actinomycetota</taxon>
        <taxon>Actinomycetes</taxon>
        <taxon>Mycobacteriales</taxon>
        <taxon>Corynebacteriaceae</taxon>
        <taxon>Corynebacterium</taxon>
    </lineage>
</organism>
<feature type="compositionally biased region" description="Pro residues" evidence="1">
    <location>
        <begin position="160"/>
        <end position="170"/>
    </location>
</feature>
<dbReference type="Pfam" id="PF13730">
    <property type="entry name" value="HTH_36"/>
    <property type="match status" value="1"/>
</dbReference>
<dbReference type="eggNOG" id="ENOG502ZEBI">
    <property type="taxonomic scope" value="Bacteria"/>
</dbReference>
<evidence type="ECO:0000313" key="2">
    <source>
        <dbReference type="EMBL" id="ACP33551.1"/>
    </source>
</evidence>
<proteinExistence type="predicted"/>
<dbReference type="EMBL" id="CP001601">
    <property type="protein sequence ID" value="ACP33551.1"/>
    <property type="molecule type" value="Genomic_DNA"/>
</dbReference>
<feature type="compositionally biased region" description="Polar residues" evidence="1">
    <location>
        <begin position="247"/>
        <end position="261"/>
    </location>
</feature>
<dbReference type="OrthoDB" id="3383452at2"/>
<dbReference type="AlphaFoldDB" id="C3PI97"/>
<feature type="region of interest" description="Disordered" evidence="1">
    <location>
        <begin position="122"/>
        <end position="174"/>
    </location>
</feature>
<feature type="compositionally biased region" description="Polar residues" evidence="1">
    <location>
        <begin position="132"/>
        <end position="149"/>
    </location>
</feature>
<reference evidence="2 3" key="1">
    <citation type="journal article" date="2010" name="BMC Genomics">
        <title>Complete genome sequence and lifestyle of black-pigmented Corynebacterium aurimucosum ATCC 700975 (formerly C. nigricans CN-1) isolated from a vaginal swab of a woman with spontaneous abortion.</title>
        <authorList>
            <person name="Trost E."/>
            <person name="Gotker S."/>
            <person name="Schneider J."/>
            <person name="Schneiker-Bekel S."/>
            <person name="Szczepanowski R."/>
            <person name="Tilker A."/>
            <person name="Viehoever P."/>
            <person name="Arnold W."/>
            <person name="Bekel T."/>
            <person name="Blom J."/>
            <person name="Gartemann K.H."/>
            <person name="Linke B."/>
            <person name="Goesmann A."/>
            <person name="Puhler A."/>
            <person name="Shukla S.K."/>
            <person name="Tauch A."/>
        </authorList>
    </citation>
    <scope>NUCLEOTIDE SEQUENCE [LARGE SCALE GENOMIC DNA]</scope>
    <source>
        <strain evidence="3">ATCC 700975 / DSM 44827 / CIP 107346 / CN-1</strain>
    </source>
</reference>
<keyword evidence="3" id="KW-1185">Reference proteome</keyword>
<dbReference type="HOGENOM" id="CLU_932902_0_0_11"/>
<evidence type="ECO:0008006" key="4">
    <source>
        <dbReference type="Google" id="ProtNLM"/>
    </source>
</evidence>
<dbReference type="InterPro" id="IPR036388">
    <property type="entry name" value="WH-like_DNA-bd_sf"/>
</dbReference>
<gene>
    <name evidence="2" type="ordered locus">cauri_1958</name>
</gene>
<accession>C3PI97</accession>
<dbReference type="KEGG" id="car:cauri_1958"/>
<feature type="region of interest" description="Disordered" evidence="1">
    <location>
        <begin position="238"/>
        <end position="274"/>
    </location>
</feature>
<protein>
    <recommendedName>
        <fullName evidence="4">Helix-turn-helix domain-containing protein</fullName>
    </recommendedName>
</protein>